<dbReference type="Proteomes" id="UP000240322">
    <property type="component" value="Unassembled WGS sequence"/>
</dbReference>
<dbReference type="AlphaFoldDB" id="A0A2R6AW48"/>
<dbReference type="InterPro" id="IPR051619">
    <property type="entry name" value="TypeII_TA_RNase_PINc/VapC"/>
</dbReference>
<dbReference type="PANTHER" id="PTHR35901:SF1">
    <property type="entry name" value="EXONUCLEASE VAPC9"/>
    <property type="match status" value="1"/>
</dbReference>
<name>A0A2R6AW48_9ARCH</name>
<keyword evidence="1" id="KW-0460">Magnesium</keyword>
<protein>
    <recommendedName>
        <fullName evidence="2">PIN domain-containing protein</fullName>
    </recommendedName>
</protein>
<proteinExistence type="predicted"/>
<dbReference type="CDD" id="cd09873">
    <property type="entry name" value="PIN_Pae0151-like"/>
    <property type="match status" value="1"/>
</dbReference>
<evidence type="ECO:0000259" key="2">
    <source>
        <dbReference type="Pfam" id="PF01850"/>
    </source>
</evidence>
<comment type="caution">
    <text evidence="3">The sequence shown here is derived from an EMBL/GenBank/DDBJ whole genome shotgun (WGS) entry which is preliminary data.</text>
</comment>
<dbReference type="InterPro" id="IPR029060">
    <property type="entry name" value="PIN-like_dom_sf"/>
</dbReference>
<dbReference type="Gene3D" id="3.40.50.1010">
    <property type="entry name" value="5'-nuclease"/>
    <property type="match status" value="1"/>
</dbReference>
<evidence type="ECO:0000313" key="4">
    <source>
        <dbReference type="Proteomes" id="UP000240322"/>
    </source>
</evidence>
<organism evidence="3 4">
    <name type="scientific">Candidatus Marsarchaeota G2 archaeon OSP_D</name>
    <dbReference type="NCBI Taxonomy" id="1978157"/>
    <lineage>
        <taxon>Archaea</taxon>
        <taxon>Candidatus Marsarchaeota</taxon>
        <taxon>Candidatus Marsarchaeota group 2</taxon>
    </lineage>
</organism>
<dbReference type="EMBL" id="NEXE01000055">
    <property type="protein sequence ID" value="PSN90576.1"/>
    <property type="molecule type" value="Genomic_DNA"/>
</dbReference>
<gene>
    <name evidence="3" type="ORF">B9Q03_06510</name>
</gene>
<dbReference type="InterPro" id="IPR044153">
    <property type="entry name" value="PIN_Pae0151-like"/>
</dbReference>
<accession>A0A2R6AW48</accession>
<dbReference type="InterPro" id="IPR002716">
    <property type="entry name" value="PIN_dom"/>
</dbReference>
<sequence>MVTVIDASALAAFCLREKGYDRVLRELRVLPTTVELCVKEACNAIVVAARRGLIDKTQAALSFKALKEASLYNLNFYPELGLLDSAFNIAITSGVTIYDAVYIALAQQTGDKLLTRDRKQKEAADRLKIKAELF</sequence>
<reference evidence="3 4" key="1">
    <citation type="submission" date="2017-04" db="EMBL/GenBank/DDBJ databases">
        <title>Novel microbial lineages endemic to geothermal iron-oxide mats fill important gaps in the evolutionary history of Archaea.</title>
        <authorList>
            <person name="Jay Z.J."/>
            <person name="Beam J.P."/>
            <person name="Dlakic M."/>
            <person name="Rusch D.B."/>
            <person name="Kozubal M.A."/>
            <person name="Inskeep W.P."/>
        </authorList>
    </citation>
    <scope>NUCLEOTIDE SEQUENCE [LARGE SCALE GENOMIC DNA]</scope>
    <source>
        <strain evidence="3">OSP_D</strain>
    </source>
</reference>
<evidence type="ECO:0000256" key="1">
    <source>
        <dbReference type="ARBA" id="ARBA00022842"/>
    </source>
</evidence>
<evidence type="ECO:0000313" key="3">
    <source>
        <dbReference type="EMBL" id="PSN90576.1"/>
    </source>
</evidence>
<feature type="domain" description="PIN" evidence="2">
    <location>
        <begin position="4"/>
        <end position="124"/>
    </location>
</feature>
<dbReference type="Pfam" id="PF01850">
    <property type="entry name" value="PIN"/>
    <property type="match status" value="1"/>
</dbReference>
<dbReference type="PANTHER" id="PTHR35901">
    <property type="entry name" value="RIBONUCLEASE VAPC3"/>
    <property type="match status" value="1"/>
</dbReference>
<dbReference type="SUPFAM" id="SSF88723">
    <property type="entry name" value="PIN domain-like"/>
    <property type="match status" value="1"/>
</dbReference>